<protein>
    <submittedName>
        <fullName evidence="8">LAME_0D09670g1_1</fullName>
    </submittedName>
</protein>
<dbReference type="GO" id="GO:0022857">
    <property type="term" value="F:transmembrane transporter activity"/>
    <property type="evidence" value="ECO:0007669"/>
    <property type="project" value="InterPro"/>
</dbReference>
<evidence type="ECO:0000256" key="4">
    <source>
        <dbReference type="ARBA" id="ARBA00022989"/>
    </source>
</evidence>
<gene>
    <name evidence="8" type="ORF">LAME_0D09670G</name>
</gene>
<evidence type="ECO:0000256" key="3">
    <source>
        <dbReference type="ARBA" id="ARBA00022692"/>
    </source>
</evidence>
<keyword evidence="4 6" id="KW-1133">Transmembrane helix</keyword>
<comment type="similarity">
    <text evidence="2">Belongs to the major facilitator superfamily.</text>
</comment>
<feature type="transmembrane region" description="Helical" evidence="6">
    <location>
        <begin position="71"/>
        <end position="93"/>
    </location>
</feature>
<keyword evidence="3 6" id="KW-0812">Transmembrane</keyword>
<feature type="transmembrane region" description="Helical" evidence="6">
    <location>
        <begin position="403"/>
        <end position="423"/>
    </location>
</feature>
<comment type="subcellular location">
    <subcellularLocation>
        <location evidence="1">Membrane</location>
        <topology evidence="1">Multi-pass membrane protein</topology>
    </subcellularLocation>
</comment>
<dbReference type="Pfam" id="PF07690">
    <property type="entry name" value="MFS_1"/>
    <property type="match status" value="1"/>
</dbReference>
<dbReference type="Proteomes" id="UP000191144">
    <property type="component" value="Chromosome D"/>
</dbReference>
<feature type="transmembrane region" description="Helical" evidence="6">
    <location>
        <begin position="105"/>
        <end position="126"/>
    </location>
</feature>
<dbReference type="PANTHER" id="PTHR23501:SF198">
    <property type="entry name" value="AZOLE RESISTANCE PROTEIN 1-RELATED"/>
    <property type="match status" value="1"/>
</dbReference>
<dbReference type="SUPFAM" id="SSF103473">
    <property type="entry name" value="MFS general substrate transporter"/>
    <property type="match status" value="2"/>
</dbReference>
<dbReference type="FunFam" id="1.20.1250.20:FF:000373">
    <property type="entry name" value="Vacuolar basic amino acid transporter"/>
    <property type="match status" value="1"/>
</dbReference>
<feature type="transmembrane region" description="Helical" evidence="6">
    <location>
        <begin position="516"/>
        <end position="534"/>
    </location>
</feature>
<dbReference type="InterPro" id="IPR036259">
    <property type="entry name" value="MFS_trans_sf"/>
</dbReference>
<dbReference type="OrthoDB" id="10021397at2759"/>
<proteinExistence type="inferred from homology"/>
<keyword evidence="9" id="KW-1185">Reference proteome</keyword>
<feature type="transmembrane region" description="Helical" evidence="6">
    <location>
        <begin position="164"/>
        <end position="184"/>
    </location>
</feature>
<evidence type="ECO:0000256" key="1">
    <source>
        <dbReference type="ARBA" id="ARBA00004141"/>
    </source>
</evidence>
<keyword evidence="5 6" id="KW-0472">Membrane</keyword>
<evidence type="ECO:0000256" key="2">
    <source>
        <dbReference type="ARBA" id="ARBA00008335"/>
    </source>
</evidence>
<dbReference type="PANTHER" id="PTHR23501">
    <property type="entry name" value="MAJOR FACILITATOR SUPERFAMILY"/>
    <property type="match status" value="1"/>
</dbReference>
<reference evidence="9" key="1">
    <citation type="submission" date="2016-03" db="EMBL/GenBank/DDBJ databases">
        <authorList>
            <person name="Devillers Hugo."/>
        </authorList>
    </citation>
    <scope>NUCLEOTIDE SEQUENCE [LARGE SCALE GENOMIC DNA]</scope>
</reference>
<evidence type="ECO:0000313" key="8">
    <source>
        <dbReference type="EMBL" id="SCU87331.1"/>
    </source>
</evidence>
<feature type="transmembrane region" description="Helical" evidence="6">
    <location>
        <begin position="6"/>
        <end position="33"/>
    </location>
</feature>
<evidence type="ECO:0000256" key="5">
    <source>
        <dbReference type="ARBA" id="ARBA00023136"/>
    </source>
</evidence>
<dbReference type="Gene3D" id="1.20.1250.20">
    <property type="entry name" value="MFS general substrate transporter like domains"/>
    <property type="match status" value="1"/>
</dbReference>
<dbReference type="AlphaFoldDB" id="A0A1G4JBJ5"/>
<dbReference type="CDD" id="cd17502">
    <property type="entry name" value="MFS_Azr1_MDR_like"/>
    <property type="match status" value="1"/>
</dbReference>
<evidence type="ECO:0000256" key="6">
    <source>
        <dbReference type="SAM" id="Phobius"/>
    </source>
</evidence>
<evidence type="ECO:0000259" key="7">
    <source>
        <dbReference type="PROSITE" id="PS50850"/>
    </source>
</evidence>
<feature type="transmembrane region" description="Helical" evidence="6">
    <location>
        <begin position="345"/>
        <end position="364"/>
    </location>
</feature>
<sequence length="594" mass="64102">MLSPKLVLGMCLASLSLTLFLAALDIVIVVTLYDVISKKFNAYGDIGWLVTGYSLPNALFTLLWGRLSALFGLKTCLSASILIFEIGSLIVALANSMSMLIGGRVISGIGGSGIQSLVFVVGTSLVEDRNRGQVITVLGLAFMIANAIGPILGGAFSQHVSWRWCFYINLPVGGLAYAMLQFFYNPTSTSSLQSFNSKYTAAKNYRYSNLLTTQFWAKLVRIFIFKLDFVGFALSSAGFVLLLLGLTFGGEKYKWGSGTIIAYLVVGPILLLLWLLYDFIILPYFGRNLPESERAEPLLPWESVKMVGALTGTIANFFVCFGYNMQLIYLVQFFQLVKNQSPTGASLHMWAFLVPAMVVIIAQGNINKRFGIIKPVAVLGVALGTIGSGLLTMQNGSTTLGQTIGYCILPGAGFAAVMQSTMLSAQVQVEKTDPCFRQKFIELTALNTFAKALGMAFGGIMATLVFSTTVKDKLMHADFPVPHFSNSAEMIAYRESHYDGATSPLAKVLTTGVQNVFYASLGCFTISFLFSVIMSNKRLVLGPKAGTASSATDVEHDACSIHESDGEKNVISIINSGSSANEPSSCGKEQKSKT</sequence>
<feature type="transmembrane region" description="Helical" evidence="6">
    <location>
        <begin position="260"/>
        <end position="285"/>
    </location>
</feature>
<dbReference type="InterPro" id="IPR011701">
    <property type="entry name" value="MFS"/>
</dbReference>
<feature type="transmembrane region" description="Helical" evidence="6">
    <location>
        <begin position="229"/>
        <end position="248"/>
    </location>
</feature>
<feature type="domain" description="Major facilitator superfamily (MFS) profile" evidence="7">
    <location>
        <begin position="11"/>
        <end position="539"/>
    </location>
</feature>
<organism evidence="8 9">
    <name type="scientific">Lachancea meyersii CBS 8951</name>
    <dbReference type="NCBI Taxonomy" id="1266667"/>
    <lineage>
        <taxon>Eukaryota</taxon>
        <taxon>Fungi</taxon>
        <taxon>Dikarya</taxon>
        <taxon>Ascomycota</taxon>
        <taxon>Saccharomycotina</taxon>
        <taxon>Saccharomycetes</taxon>
        <taxon>Saccharomycetales</taxon>
        <taxon>Saccharomycetaceae</taxon>
        <taxon>Lachancea</taxon>
    </lineage>
</organism>
<feature type="transmembrane region" description="Helical" evidence="6">
    <location>
        <begin position="306"/>
        <end position="325"/>
    </location>
</feature>
<feature type="transmembrane region" description="Helical" evidence="6">
    <location>
        <begin position="45"/>
        <end position="65"/>
    </location>
</feature>
<evidence type="ECO:0000313" key="9">
    <source>
        <dbReference type="Proteomes" id="UP000191144"/>
    </source>
</evidence>
<name>A0A1G4JBJ5_9SACH</name>
<feature type="transmembrane region" description="Helical" evidence="6">
    <location>
        <begin position="444"/>
        <end position="466"/>
    </location>
</feature>
<feature type="transmembrane region" description="Helical" evidence="6">
    <location>
        <begin position="132"/>
        <end position="152"/>
    </location>
</feature>
<dbReference type="PROSITE" id="PS50850">
    <property type="entry name" value="MFS"/>
    <property type="match status" value="1"/>
</dbReference>
<dbReference type="Gene3D" id="1.20.1720.10">
    <property type="entry name" value="Multidrug resistance protein D"/>
    <property type="match status" value="1"/>
</dbReference>
<dbReference type="InterPro" id="IPR020846">
    <property type="entry name" value="MFS_dom"/>
</dbReference>
<feature type="transmembrane region" description="Helical" evidence="6">
    <location>
        <begin position="371"/>
        <end position="391"/>
    </location>
</feature>
<accession>A0A1G4JBJ5</accession>
<dbReference type="GO" id="GO:0005886">
    <property type="term" value="C:plasma membrane"/>
    <property type="evidence" value="ECO:0007669"/>
    <property type="project" value="TreeGrafter"/>
</dbReference>
<dbReference type="EMBL" id="LT598482">
    <property type="protein sequence ID" value="SCU87331.1"/>
    <property type="molecule type" value="Genomic_DNA"/>
</dbReference>